<feature type="region of interest" description="Disordered" evidence="9">
    <location>
        <begin position="307"/>
        <end position="410"/>
    </location>
</feature>
<dbReference type="InterPro" id="IPR001841">
    <property type="entry name" value="Znf_RING"/>
</dbReference>
<dbReference type="InterPro" id="IPR013083">
    <property type="entry name" value="Znf_RING/FYVE/PHD"/>
</dbReference>
<evidence type="ECO:0000256" key="9">
    <source>
        <dbReference type="SAM" id="MobiDB-lite"/>
    </source>
</evidence>
<feature type="region of interest" description="Disordered" evidence="9">
    <location>
        <begin position="519"/>
        <end position="552"/>
    </location>
</feature>
<name>A0A182JA33_ANOAO</name>
<dbReference type="PROSITE" id="PS50089">
    <property type="entry name" value="ZF_RING_2"/>
    <property type="match status" value="1"/>
</dbReference>
<accession>A0A182JA33</accession>
<feature type="compositionally biased region" description="Basic residues" evidence="9">
    <location>
        <begin position="667"/>
        <end position="684"/>
    </location>
</feature>
<protein>
    <recommendedName>
        <fullName evidence="2">RING-type E3 ubiquitin transferase</fullName>
        <ecNumber evidence="2">2.3.2.27</ecNumber>
    </recommendedName>
</protein>
<dbReference type="Pfam" id="PF26084">
    <property type="entry name" value="PWI_Topors"/>
    <property type="match status" value="1"/>
</dbReference>
<feature type="region of interest" description="Disordered" evidence="9">
    <location>
        <begin position="447"/>
        <end position="484"/>
    </location>
</feature>
<dbReference type="InterPro" id="IPR017907">
    <property type="entry name" value="Znf_RING_CS"/>
</dbReference>
<dbReference type="SMART" id="SM00184">
    <property type="entry name" value="RING"/>
    <property type="match status" value="1"/>
</dbReference>
<feature type="compositionally biased region" description="Low complexity" evidence="9">
    <location>
        <begin position="1029"/>
        <end position="1053"/>
    </location>
</feature>
<feature type="compositionally biased region" description="Polar residues" evidence="9">
    <location>
        <begin position="468"/>
        <end position="481"/>
    </location>
</feature>
<sequence>MEPFYSSMEEPSAVDCPPTPEILPNASTPPARHEATYSSSSEEADESADGRRSPPPKCAICLGKCRQPSSTNSCSHKFCLQCLLAWSKVKPECPLCKQPFCEISYDKPSQIIQVPRPVDQYHLPQPSSNMYHFFVSERARFTYHTSLMVRPSQSDLLQQLFMHQSSDVQRFVREFGNQPIPSRQNVLEWRRFIYVQRLFARPLPDINGRFRAASSAYFLRNYMQMNRILPWVARELSVISPSLNNRPEQIVLSLMQEYDVDSSIFLQCLEPVVPMQYRAHFQHELVNFARSPYDMVGYDRCVQYDPPFRARPSPTRSPGFVISSSEPDDDDIVYLSPSPPSSAMNGAASRSNSSTSSSTSTSTSTNSNGNGNSNSNININITNTLSNSNSSSTSGRLTGRTEFRIEARSSGETVIMTGTLGDSGAAQDPSISQASTGTQTRVIELNDDTPSPAAVSASATQPGRIRPSTLQNGDNISLSSTDSDECQFVREQKPPHLRTPDHVVDLSASDSDVVFVDEGPVPAPQLPPAAGTATASQQSQLKNETTSGFECNQGASTSSGYCGGAGGMSGSNVAGATATPGQRPKYYAMPTLNRYTGGRGIKSIYEASDTDDSDGEMTVPAYIPPSSSSASSSHEEIVFRSVAAPGVRVNRTKANNPTDGAADKSNKSTRKGKQIGPAKAKRNRGVGIAGIIMAGRREAKRRKRRAQEAALQAAATAAATTMISKTSSSSTKSPTKSSKRKNSKTKSSGGPRNKRAKRAPKVEPGSHQASPLQDPSPFGGAHYFVETRPSSSPTIADEGAAGGARTPKLKSVIIKRCNYSKKPLPTVEPIPTSTPMVEQTNPPGVPAVESLLRLPANASHQPPVAEMPSTSGLGVADQPGEDSTAGGNREETAAAAGVMQFSLESESDTEGLSVDVFPPIVPNFSQYGNPNPTSQLVQEHREEESVQGQDLSSVQPAPTAQSTEDDQRMRQFSLDNSGGMLMEEESDSIASESLFAPSLNWSGEAGESHEPSSSLAIGDDHLSSAAVSPFSSVSLPPSTTASVSTSPTLSLAVPTPSSPTVELLEVVSGTADAESHLPSSVVDIGAIDGTMDEIMATVEVPAISTTTAVTEATSSEATLPGCVLEAIAGPAADNETVGAEVEL</sequence>
<dbReference type="CDD" id="cd16574">
    <property type="entry name" value="RING-HC_Topors"/>
    <property type="match status" value="1"/>
</dbReference>
<keyword evidence="3" id="KW-0808">Transferase</keyword>
<keyword evidence="8" id="KW-0804">Transcription</keyword>
<evidence type="ECO:0000313" key="11">
    <source>
        <dbReference type="EnsemblMetazoa" id="AATE014209-PA.1"/>
    </source>
</evidence>
<keyword evidence="5" id="KW-0863">Zinc-finger</keyword>
<comment type="catalytic activity">
    <reaction evidence="1">
        <text>S-ubiquitinyl-[E2 ubiquitin-conjugating enzyme]-L-cysteine + [acceptor protein]-L-lysine = [E2 ubiquitin-conjugating enzyme]-L-cysteine + N(6)-ubiquitinyl-[acceptor protein]-L-lysine.</text>
        <dbReference type="EC" id="2.3.2.27"/>
    </reaction>
</comment>
<feature type="region of interest" description="Disordered" evidence="9">
    <location>
        <begin position="1"/>
        <end position="53"/>
    </location>
</feature>
<dbReference type="EC" id="2.3.2.27" evidence="2"/>
<feature type="region of interest" description="Disordered" evidence="9">
    <location>
        <begin position="1029"/>
        <end position="1056"/>
    </location>
</feature>
<dbReference type="GO" id="GO:0061630">
    <property type="term" value="F:ubiquitin protein ligase activity"/>
    <property type="evidence" value="ECO:0007669"/>
    <property type="project" value="UniProtKB-EC"/>
</dbReference>
<evidence type="ECO:0000256" key="2">
    <source>
        <dbReference type="ARBA" id="ARBA00012483"/>
    </source>
</evidence>
<evidence type="ECO:0000256" key="4">
    <source>
        <dbReference type="ARBA" id="ARBA00022723"/>
    </source>
</evidence>
<feature type="compositionally biased region" description="Polar residues" evidence="9">
    <location>
        <begin position="923"/>
        <end position="937"/>
    </location>
</feature>
<feature type="compositionally biased region" description="Polar residues" evidence="9">
    <location>
        <begin position="946"/>
        <end position="962"/>
    </location>
</feature>
<keyword evidence="6" id="KW-0862">Zinc</keyword>
<dbReference type="STRING" id="41427.A0A182JA33"/>
<evidence type="ECO:0000256" key="7">
    <source>
        <dbReference type="ARBA" id="ARBA00023015"/>
    </source>
</evidence>
<keyword evidence="7" id="KW-0805">Transcription regulation</keyword>
<dbReference type="GO" id="GO:0006513">
    <property type="term" value="P:protein monoubiquitination"/>
    <property type="evidence" value="ECO:0007669"/>
    <property type="project" value="TreeGrafter"/>
</dbReference>
<evidence type="ECO:0000256" key="1">
    <source>
        <dbReference type="ARBA" id="ARBA00000900"/>
    </source>
</evidence>
<keyword evidence="4" id="KW-0479">Metal-binding</keyword>
<dbReference type="Pfam" id="PF13639">
    <property type="entry name" value="zf-RING_2"/>
    <property type="match status" value="1"/>
</dbReference>
<dbReference type="EnsemblMetazoa" id="AATE014209-RA">
    <property type="protein sequence ID" value="AATE014209-PA.1"/>
    <property type="gene ID" value="AATE014209"/>
</dbReference>
<proteinExistence type="predicted"/>
<feature type="compositionally biased region" description="Basic and acidic residues" evidence="9">
    <location>
        <begin position="399"/>
        <end position="409"/>
    </location>
</feature>
<dbReference type="VEuPathDB" id="VectorBase:AATE014209"/>
<feature type="domain" description="RING-type" evidence="10">
    <location>
        <begin position="58"/>
        <end position="97"/>
    </location>
</feature>
<feature type="region of interest" description="Disordered" evidence="9">
    <location>
        <begin position="923"/>
        <end position="968"/>
    </location>
</feature>
<feature type="compositionally biased region" description="Low complexity" evidence="9">
    <location>
        <begin position="529"/>
        <end position="540"/>
    </location>
</feature>
<feature type="region of interest" description="Disordered" evidence="9">
    <location>
        <begin position="859"/>
        <end position="888"/>
    </location>
</feature>
<feature type="region of interest" description="Disordered" evidence="9">
    <location>
        <begin position="418"/>
        <end position="437"/>
    </location>
</feature>
<feature type="compositionally biased region" description="Low complexity" evidence="9">
    <location>
        <begin position="450"/>
        <end position="459"/>
    </location>
</feature>
<dbReference type="InterPro" id="IPR058745">
    <property type="entry name" value="PWI_Topors"/>
</dbReference>
<dbReference type="PANTHER" id="PTHR46077:SF1">
    <property type="entry name" value="TOP1 BINDING ARGININE_SERINE RICH PROTEIN, E3 UBIQUITIN LIGASE"/>
    <property type="match status" value="1"/>
</dbReference>
<feature type="compositionally biased region" description="Low complexity" evidence="9">
    <location>
        <begin position="708"/>
        <end position="736"/>
    </location>
</feature>
<feature type="region of interest" description="Disordered" evidence="9">
    <location>
        <begin position="648"/>
        <end position="783"/>
    </location>
</feature>
<dbReference type="PANTHER" id="PTHR46077">
    <property type="entry name" value="E3 UBIQUITIN-PROTEIN LIGASE TOPORS"/>
    <property type="match status" value="1"/>
</dbReference>
<evidence type="ECO:0000259" key="10">
    <source>
        <dbReference type="PROSITE" id="PS50089"/>
    </source>
</evidence>
<evidence type="ECO:0000256" key="6">
    <source>
        <dbReference type="ARBA" id="ARBA00022833"/>
    </source>
</evidence>
<dbReference type="AlphaFoldDB" id="A0A182JA33"/>
<dbReference type="InterPro" id="IPR058746">
    <property type="entry name" value="Znf_RING-type_Topors"/>
</dbReference>
<dbReference type="GO" id="GO:0008270">
    <property type="term" value="F:zinc ion binding"/>
    <property type="evidence" value="ECO:0007669"/>
    <property type="project" value="UniProtKB-KW"/>
</dbReference>
<feature type="compositionally biased region" description="Low complexity" evidence="9">
    <location>
        <begin position="349"/>
        <end position="398"/>
    </location>
</feature>
<dbReference type="SUPFAM" id="SSF57850">
    <property type="entry name" value="RING/U-box"/>
    <property type="match status" value="1"/>
</dbReference>
<evidence type="ECO:0000256" key="8">
    <source>
        <dbReference type="ARBA" id="ARBA00023163"/>
    </source>
</evidence>
<reference evidence="11" key="1">
    <citation type="submission" date="2022-08" db="UniProtKB">
        <authorList>
            <consortium name="EnsemblMetazoa"/>
        </authorList>
    </citation>
    <scope>IDENTIFICATION</scope>
    <source>
        <strain evidence="11">EBRO</strain>
    </source>
</reference>
<organism evidence="11">
    <name type="scientific">Anopheles atroparvus</name>
    <name type="common">European mosquito</name>
    <dbReference type="NCBI Taxonomy" id="41427"/>
    <lineage>
        <taxon>Eukaryota</taxon>
        <taxon>Metazoa</taxon>
        <taxon>Ecdysozoa</taxon>
        <taxon>Arthropoda</taxon>
        <taxon>Hexapoda</taxon>
        <taxon>Insecta</taxon>
        <taxon>Pterygota</taxon>
        <taxon>Neoptera</taxon>
        <taxon>Endopterygota</taxon>
        <taxon>Diptera</taxon>
        <taxon>Nematocera</taxon>
        <taxon>Culicoidea</taxon>
        <taxon>Culicidae</taxon>
        <taxon>Anophelinae</taxon>
        <taxon>Anopheles</taxon>
    </lineage>
</organism>
<dbReference type="GO" id="GO:0000209">
    <property type="term" value="P:protein polyubiquitination"/>
    <property type="evidence" value="ECO:0007669"/>
    <property type="project" value="TreeGrafter"/>
</dbReference>
<dbReference type="Gene3D" id="3.30.40.10">
    <property type="entry name" value="Zinc/RING finger domain, C3HC4 (zinc finger)"/>
    <property type="match status" value="1"/>
</dbReference>
<dbReference type="PROSITE" id="PS00518">
    <property type="entry name" value="ZF_RING_1"/>
    <property type="match status" value="1"/>
</dbReference>
<feature type="compositionally biased region" description="Polar residues" evidence="9">
    <location>
        <begin position="541"/>
        <end position="550"/>
    </location>
</feature>
<evidence type="ECO:0000256" key="3">
    <source>
        <dbReference type="ARBA" id="ARBA00022679"/>
    </source>
</evidence>
<evidence type="ECO:0000256" key="5">
    <source>
        <dbReference type="ARBA" id="ARBA00022771"/>
    </source>
</evidence>